<dbReference type="AlphaFoldDB" id="A0A9N9N2L5"/>
<reference evidence="1" key="1">
    <citation type="submission" date="2021-12" db="EMBL/GenBank/DDBJ databases">
        <authorList>
            <person name="King R."/>
        </authorList>
    </citation>
    <scope>NUCLEOTIDE SEQUENCE</scope>
</reference>
<organism evidence="1 2">
    <name type="scientific">Diatraea saccharalis</name>
    <name type="common">sugarcane borer</name>
    <dbReference type="NCBI Taxonomy" id="40085"/>
    <lineage>
        <taxon>Eukaryota</taxon>
        <taxon>Metazoa</taxon>
        <taxon>Ecdysozoa</taxon>
        <taxon>Arthropoda</taxon>
        <taxon>Hexapoda</taxon>
        <taxon>Insecta</taxon>
        <taxon>Pterygota</taxon>
        <taxon>Neoptera</taxon>
        <taxon>Endopterygota</taxon>
        <taxon>Lepidoptera</taxon>
        <taxon>Glossata</taxon>
        <taxon>Ditrysia</taxon>
        <taxon>Pyraloidea</taxon>
        <taxon>Crambidae</taxon>
        <taxon>Crambinae</taxon>
        <taxon>Diatraea</taxon>
    </lineage>
</organism>
<proteinExistence type="predicted"/>
<keyword evidence="2" id="KW-1185">Reference proteome</keyword>
<dbReference type="EMBL" id="OU893332">
    <property type="protein sequence ID" value="CAG9782465.1"/>
    <property type="molecule type" value="Genomic_DNA"/>
</dbReference>
<protein>
    <submittedName>
        <fullName evidence="1">Uncharacterized protein</fullName>
    </submittedName>
</protein>
<reference evidence="1" key="2">
    <citation type="submission" date="2022-10" db="EMBL/GenBank/DDBJ databases">
        <authorList>
            <consortium name="ENA_rothamsted_submissions"/>
            <consortium name="culmorum"/>
            <person name="King R."/>
        </authorList>
    </citation>
    <scope>NUCLEOTIDE SEQUENCE</scope>
</reference>
<name>A0A9N9N2L5_9NEOP</name>
<dbReference type="Proteomes" id="UP001153714">
    <property type="component" value="Chromosome 1"/>
</dbReference>
<evidence type="ECO:0000313" key="1">
    <source>
        <dbReference type="EMBL" id="CAG9782465.1"/>
    </source>
</evidence>
<sequence>MEIEQLIFERDLAINSIQRTVDCSDNESEFRVRSKELNNIKKCFFQVQIKIEKLQAKDGSFNKDEQLKIRNHFDTLYYNVQTLLDNLKETQRRQSVIASASVKPPCSYNRSQCSGHSFSHIRLPKLTHIVGIIKRINESSNTHNREELWKTDLLKENT</sequence>
<evidence type="ECO:0000313" key="2">
    <source>
        <dbReference type="Proteomes" id="UP001153714"/>
    </source>
</evidence>
<accession>A0A9N9N2L5</accession>
<gene>
    <name evidence="1" type="ORF">DIATSA_LOCUS722</name>
</gene>
<dbReference type="OrthoDB" id="7489123at2759"/>